<name>A0A4Z1IHJ9_9HELO</name>
<gene>
    <name evidence="1" type="ORF">BCON_0031g00150</name>
</gene>
<evidence type="ECO:0000313" key="1">
    <source>
        <dbReference type="EMBL" id="TGO60938.1"/>
    </source>
</evidence>
<dbReference type="OrthoDB" id="3551852at2759"/>
<dbReference type="EMBL" id="PQXN01000031">
    <property type="protein sequence ID" value="TGO60938.1"/>
    <property type="molecule type" value="Genomic_DNA"/>
</dbReference>
<organism evidence="1 2">
    <name type="scientific">Botryotinia convoluta</name>
    <dbReference type="NCBI Taxonomy" id="54673"/>
    <lineage>
        <taxon>Eukaryota</taxon>
        <taxon>Fungi</taxon>
        <taxon>Dikarya</taxon>
        <taxon>Ascomycota</taxon>
        <taxon>Pezizomycotina</taxon>
        <taxon>Leotiomycetes</taxon>
        <taxon>Helotiales</taxon>
        <taxon>Sclerotiniaceae</taxon>
        <taxon>Botryotinia</taxon>
    </lineage>
</organism>
<sequence length="357" mass="40277">MLVLIGGNIYSQNSICYQQQGGLQRNPSVLINQSRLRSIQNTETSEGFQIPNIDSPRKYTTSGINITLHEPDYQDLVNKAWALMLASGSIHYMNVATFPFALGIKNIVLCSARKHRNSYSSGFITLMMNTAIQEPRRSPHLKERIRSEVTNEDGERATAHLDAVSQITVKFSLPANIGTFELPKINISVQPSLPSSFLWKKSKSTTGDIISLTKEHNEVLESTKDERNTLGDTLLSTITEGESFLASVKTKAIAHQHSTAELRAKLRVAETELKESAAAFDEEIPYFKEDVTARDNEIGRLRGEFDRLSRQKDKNAKLVQRNLELESMMEMQSSKLKELEDWRMQMRRMLSGDNAEP</sequence>
<dbReference type="AlphaFoldDB" id="A0A4Z1IHJ9"/>
<dbReference type="Proteomes" id="UP000297527">
    <property type="component" value="Unassembled WGS sequence"/>
</dbReference>
<accession>A0A4Z1IHJ9</accession>
<comment type="caution">
    <text evidence="1">The sequence shown here is derived from an EMBL/GenBank/DDBJ whole genome shotgun (WGS) entry which is preliminary data.</text>
</comment>
<keyword evidence="2" id="KW-1185">Reference proteome</keyword>
<evidence type="ECO:0000313" key="2">
    <source>
        <dbReference type="Proteomes" id="UP000297527"/>
    </source>
</evidence>
<protein>
    <submittedName>
        <fullName evidence="1">Uncharacterized protein</fullName>
    </submittedName>
</protein>
<reference evidence="1 2" key="1">
    <citation type="submission" date="2017-12" db="EMBL/GenBank/DDBJ databases">
        <title>Comparative genomics of Botrytis spp.</title>
        <authorList>
            <person name="Valero-Jimenez C.A."/>
            <person name="Tapia P."/>
            <person name="Veloso J."/>
            <person name="Silva-Moreno E."/>
            <person name="Staats M."/>
            <person name="Valdes J.H."/>
            <person name="Van Kan J.A.L."/>
        </authorList>
    </citation>
    <scope>NUCLEOTIDE SEQUENCE [LARGE SCALE GENOMIC DNA]</scope>
    <source>
        <strain evidence="1 2">MUCL11595</strain>
    </source>
</reference>
<proteinExistence type="predicted"/>